<keyword evidence="5" id="KW-0677">Repeat</keyword>
<organism evidence="12 13">
    <name type="scientific">Triparma columacea</name>
    <dbReference type="NCBI Taxonomy" id="722753"/>
    <lineage>
        <taxon>Eukaryota</taxon>
        <taxon>Sar</taxon>
        <taxon>Stramenopiles</taxon>
        <taxon>Ochrophyta</taxon>
        <taxon>Bolidophyceae</taxon>
        <taxon>Parmales</taxon>
        <taxon>Triparmaceae</taxon>
        <taxon>Triparma</taxon>
    </lineage>
</organism>
<keyword evidence="6 10" id="KW-1133">Transmembrane helix</keyword>
<keyword evidence="13" id="KW-1185">Reference proteome</keyword>
<keyword evidence="4 8" id="KW-0812">Transmembrane</keyword>
<evidence type="ECO:0000256" key="4">
    <source>
        <dbReference type="ARBA" id="ARBA00022692"/>
    </source>
</evidence>
<dbReference type="Proteomes" id="UP001165065">
    <property type="component" value="Unassembled WGS sequence"/>
</dbReference>
<protein>
    <submittedName>
        <fullName evidence="12">Uncharacterized protein</fullName>
    </submittedName>
</protein>
<dbReference type="AlphaFoldDB" id="A0A9W7G2V6"/>
<evidence type="ECO:0000256" key="10">
    <source>
        <dbReference type="SAM" id="Phobius"/>
    </source>
</evidence>
<sequence>MAQHPTKTPTNIKFLLILCLLNLPPTTPLDLVSFQTFHLPSPLPSPLPLNVPSHLPPLAVNSGLAGTCISVTKTLIKHPLDTMSIRIQNRNVGVQSSSKPGLSSLLSSYSSALTPSPFAGLLPSVLSSIPSAAVFFTIKDTVKNYLLNNPSPTYPHLGIVVITIISIFAATPFYWLIRTPFESVKTTLQTADTLTTGGSGGGDKPELSYLYNAFIPNMVYAFPADVFKFCIYEYLTQLPTLSPPFDTIMNPACLGAASTMISQGITTPLDLARNRIMCYGYGKGEEGGEAGGDVDVGGVSGYFKVYGDIMEKEGGTKALMKGVGPRIAKASVSGAVQFFVYDLVLKMFPN</sequence>
<dbReference type="EMBL" id="BRYA01000739">
    <property type="protein sequence ID" value="GMI31361.1"/>
    <property type="molecule type" value="Genomic_DNA"/>
</dbReference>
<dbReference type="Gene3D" id="1.50.40.10">
    <property type="entry name" value="Mitochondrial carrier domain"/>
    <property type="match status" value="2"/>
</dbReference>
<feature type="signal peptide" evidence="11">
    <location>
        <begin position="1"/>
        <end position="28"/>
    </location>
</feature>
<name>A0A9W7G2V6_9STRA</name>
<feature type="transmembrane region" description="Helical" evidence="10">
    <location>
        <begin position="158"/>
        <end position="177"/>
    </location>
</feature>
<evidence type="ECO:0000256" key="6">
    <source>
        <dbReference type="ARBA" id="ARBA00022989"/>
    </source>
</evidence>
<dbReference type="PANTHER" id="PTHR45667">
    <property type="entry name" value="S-ADENOSYLMETHIONINE MITOCHONDRIAL CARRIER PROTEIN"/>
    <property type="match status" value="1"/>
</dbReference>
<evidence type="ECO:0000313" key="13">
    <source>
        <dbReference type="Proteomes" id="UP001165065"/>
    </source>
</evidence>
<dbReference type="InterPro" id="IPR023395">
    <property type="entry name" value="MCP_dom_sf"/>
</dbReference>
<proteinExistence type="inferred from homology"/>
<comment type="subcellular location">
    <subcellularLocation>
        <location evidence="1">Membrane</location>
        <topology evidence="1">Multi-pass membrane protein</topology>
    </subcellularLocation>
</comment>
<accession>A0A9W7G2V6</accession>
<evidence type="ECO:0000256" key="8">
    <source>
        <dbReference type="PROSITE-ProRule" id="PRU00282"/>
    </source>
</evidence>
<comment type="caution">
    <text evidence="12">The sequence shown here is derived from an EMBL/GenBank/DDBJ whole genome shotgun (WGS) entry which is preliminary data.</text>
</comment>
<dbReference type="InterPro" id="IPR018108">
    <property type="entry name" value="MCP_transmembrane"/>
</dbReference>
<evidence type="ECO:0000256" key="7">
    <source>
        <dbReference type="ARBA" id="ARBA00023136"/>
    </source>
</evidence>
<dbReference type="SUPFAM" id="SSF103506">
    <property type="entry name" value="Mitochondrial carrier"/>
    <property type="match status" value="1"/>
</dbReference>
<evidence type="ECO:0000256" key="11">
    <source>
        <dbReference type="SAM" id="SignalP"/>
    </source>
</evidence>
<feature type="repeat" description="Solcar" evidence="8">
    <location>
        <begin position="246"/>
        <end position="347"/>
    </location>
</feature>
<feature type="chain" id="PRO_5040766864" evidence="11">
    <location>
        <begin position="29"/>
        <end position="350"/>
    </location>
</feature>
<evidence type="ECO:0000256" key="5">
    <source>
        <dbReference type="ARBA" id="ARBA00022737"/>
    </source>
</evidence>
<evidence type="ECO:0000256" key="9">
    <source>
        <dbReference type="RuleBase" id="RU000488"/>
    </source>
</evidence>
<feature type="transmembrane region" description="Helical" evidence="10">
    <location>
        <begin position="118"/>
        <end position="138"/>
    </location>
</feature>
<evidence type="ECO:0000256" key="2">
    <source>
        <dbReference type="ARBA" id="ARBA00006375"/>
    </source>
</evidence>
<keyword evidence="3 9" id="KW-0813">Transport</keyword>
<dbReference type="GO" id="GO:0016020">
    <property type="term" value="C:membrane"/>
    <property type="evidence" value="ECO:0007669"/>
    <property type="project" value="UniProtKB-SubCell"/>
</dbReference>
<reference evidence="13" key="1">
    <citation type="journal article" date="2023" name="Commun. Biol.">
        <title>Genome analysis of Parmales, the sister group of diatoms, reveals the evolutionary specialization of diatoms from phago-mixotrophs to photoautotrophs.</title>
        <authorList>
            <person name="Ban H."/>
            <person name="Sato S."/>
            <person name="Yoshikawa S."/>
            <person name="Yamada K."/>
            <person name="Nakamura Y."/>
            <person name="Ichinomiya M."/>
            <person name="Sato N."/>
            <person name="Blanc-Mathieu R."/>
            <person name="Endo H."/>
            <person name="Kuwata A."/>
            <person name="Ogata H."/>
        </authorList>
    </citation>
    <scope>NUCLEOTIDE SEQUENCE [LARGE SCALE GENOMIC DNA]</scope>
</reference>
<dbReference type="OrthoDB" id="204711at2759"/>
<keyword evidence="11" id="KW-0732">Signal</keyword>
<dbReference type="Pfam" id="PF00153">
    <property type="entry name" value="Mito_carr"/>
    <property type="match status" value="2"/>
</dbReference>
<comment type="similarity">
    <text evidence="2 9">Belongs to the mitochondrial carrier (TC 2.A.29) family.</text>
</comment>
<keyword evidence="7 8" id="KW-0472">Membrane</keyword>
<evidence type="ECO:0000313" key="12">
    <source>
        <dbReference type="EMBL" id="GMI31361.1"/>
    </source>
</evidence>
<dbReference type="PROSITE" id="PS50920">
    <property type="entry name" value="SOLCAR"/>
    <property type="match status" value="2"/>
</dbReference>
<gene>
    <name evidence="12" type="ORF">TrCOL_g8480</name>
</gene>
<feature type="repeat" description="Solcar" evidence="8">
    <location>
        <begin position="57"/>
        <end position="145"/>
    </location>
</feature>
<evidence type="ECO:0000256" key="1">
    <source>
        <dbReference type="ARBA" id="ARBA00004141"/>
    </source>
</evidence>
<evidence type="ECO:0000256" key="3">
    <source>
        <dbReference type="ARBA" id="ARBA00022448"/>
    </source>
</evidence>